<dbReference type="EMBL" id="KV428116">
    <property type="protein sequence ID" value="KZT36128.1"/>
    <property type="molecule type" value="Genomic_DNA"/>
</dbReference>
<dbReference type="SUPFAM" id="SSF52047">
    <property type="entry name" value="RNI-like"/>
    <property type="match status" value="1"/>
</dbReference>
<keyword evidence="2" id="KW-1185">Reference proteome</keyword>
<protein>
    <recommendedName>
        <fullName evidence="3">F-box domain-containing protein</fullName>
    </recommendedName>
</protein>
<sequence>MSQDQVLIEPPELWSEIESSVAKGVQHRLVWHKQSGKKLDDAEQAFGRLEGKLSVFLKQQRNMFTAIGGLSDELILEILQYSIIDEEPRYNVGRRKKAALNPAFSLCARWRKIAVNTPSLWTTISLPSDLRFFRLCRDRSETLPLKLWLSDHKIGPKESIMDVLGTPLRHLVPRVATLHVDWSGGDCTLNAFFKMAIGQKEWPSLISLNVSNRDWDLDQAPVLNTPMLQELQFYGGSDDLRLVPFGKLVKFYFESCTLDSETILTILAALHCVEHCEISNTDPPLGRPEGDLPLVVLPKLKTLRLHTLEVEDAARVYRQLETPSAATIHFRTHTDDDPTNQASFGDLVGPEMAHCEKLSISWPSDDIKYTLESKTRGTITFELFSPENAPPRFRHLSTLSTHPTNLTVLNLHLWTLPCITILIPAMTSWSSIIQIGVCTEETEFEKLLTVLEETPEVVCPKLTTVNCSGTKFSSVRMKCFLQCRRNYDVPLQELKTTKGFAEPDVEIFMSLVPILTVFDSKLSVCGFEPPWFQTCMCNLDFRDQEWEEGA</sequence>
<dbReference type="Proteomes" id="UP000076798">
    <property type="component" value="Unassembled WGS sequence"/>
</dbReference>
<dbReference type="AlphaFoldDB" id="A0A166B9F5"/>
<reference evidence="1 2" key="1">
    <citation type="journal article" date="2016" name="Mol. Biol. Evol.">
        <title>Comparative Genomics of Early-Diverging Mushroom-Forming Fungi Provides Insights into the Origins of Lignocellulose Decay Capabilities.</title>
        <authorList>
            <person name="Nagy L.G."/>
            <person name="Riley R."/>
            <person name="Tritt A."/>
            <person name="Adam C."/>
            <person name="Daum C."/>
            <person name="Floudas D."/>
            <person name="Sun H."/>
            <person name="Yadav J.S."/>
            <person name="Pangilinan J."/>
            <person name="Larsson K.H."/>
            <person name="Matsuura K."/>
            <person name="Barry K."/>
            <person name="Labutti K."/>
            <person name="Kuo R."/>
            <person name="Ohm R.A."/>
            <person name="Bhattacharya S.S."/>
            <person name="Shirouzu T."/>
            <person name="Yoshinaga Y."/>
            <person name="Martin F.M."/>
            <person name="Grigoriev I.V."/>
            <person name="Hibbett D.S."/>
        </authorList>
    </citation>
    <scope>NUCLEOTIDE SEQUENCE [LARGE SCALE GENOMIC DNA]</scope>
    <source>
        <strain evidence="1 2">HHB10207 ss-3</strain>
    </source>
</reference>
<evidence type="ECO:0008006" key="3">
    <source>
        <dbReference type="Google" id="ProtNLM"/>
    </source>
</evidence>
<gene>
    <name evidence="1" type="ORF">SISSUDRAFT_1063921</name>
</gene>
<accession>A0A166B9F5</accession>
<organism evidence="1 2">
    <name type="scientific">Sistotremastrum suecicum HHB10207 ss-3</name>
    <dbReference type="NCBI Taxonomy" id="1314776"/>
    <lineage>
        <taxon>Eukaryota</taxon>
        <taxon>Fungi</taxon>
        <taxon>Dikarya</taxon>
        <taxon>Basidiomycota</taxon>
        <taxon>Agaricomycotina</taxon>
        <taxon>Agaricomycetes</taxon>
        <taxon>Sistotremastrales</taxon>
        <taxon>Sistotremastraceae</taxon>
        <taxon>Sistotremastrum</taxon>
    </lineage>
</organism>
<dbReference type="OrthoDB" id="3221235at2759"/>
<evidence type="ECO:0000313" key="2">
    <source>
        <dbReference type="Proteomes" id="UP000076798"/>
    </source>
</evidence>
<evidence type="ECO:0000313" key="1">
    <source>
        <dbReference type="EMBL" id="KZT36128.1"/>
    </source>
</evidence>
<proteinExistence type="predicted"/>
<name>A0A166B9F5_9AGAM</name>